<keyword evidence="3 6" id="KW-0812">Transmembrane</keyword>
<dbReference type="Proteomes" id="UP000502415">
    <property type="component" value="Chromosome"/>
</dbReference>
<proteinExistence type="predicted"/>
<accession>A0A7Z2W280</accession>
<keyword evidence="8" id="KW-1185">Reference proteome</keyword>
<keyword evidence="4 6" id="KW-1133">Transmembrane helix</keyword>
<name>A0A7Z2W280_9BURK</name>
<evidence type="ECO:0000256" key="5">
    <source>
        <dbReference type="ARBA" id="ARBA00023136"/>
    </source>
</evidence>
<dbReference type="EMBL" id="CP051685">
    <property type="protein sequence ID" value="QJE03544.1"/>
    <property type="molecule type" value="Genomic_DNA"/>
</dbReference>
<dbReference type="InterPro" id="IPR023171">
    <property type="entry name" value="Na/H_antiporter_dom_sf"/>
</dbReference>
<evidence type="ECO:0000256" key="6">
    <source>
        <dbReference type="SAM" id="Phobius"/>
    </source>
</evidence>
<keyword evidence="5 6" id="KW-0472">Membrane</keyword>
<dbReference type="Pfam" id="PF06965">
    <property type="entry name" value="Na_H_antiport_1"/>
    <property type="match status" value="1"/>
</dbReference>
<evidence type="ECO:0000313" key="7">
    <source>
        <dbReference type="EMBL" id="QJE03544.1"/>
    </source>
</evidence>
<reference evidence="7 8" key="1">
    <citation type="submission" date="2020-04" db="EMBL/GenBank/DDBJ databases">
        <title>Genome sequencing of novel species.</title>
        <authorList>
            <person name="Heo J."/>
            <person name="Kim S.-J."/>
            <person name="Kim J.-S."/>
            <person name="Hong S.-B."/>
            <person name="Kwon S.-W."/>
        </authorList>
    </citation>
    <scope>NUCLEOTIDE SEQUENCE [LARGE SCALE GENOMIC DNA]</scope>
    <source>
        <strain evidence="7 8">GN2-R2</strain>
    </source>
</reference>
<dbReference type="PANTHER" id="PTHR30341">
    <property type="entry name" value="SODIUM ION/PROTON ANTIPORTER NHAA-RELATED"/>
    <property type="match status" value="1"/>
</dbReference>
<sequence>MHPFSPAYSSLSRTFQHLFASTRAGGIVLLACMIVSILLAHSPFGASYLAVWRLDFSGMSVEHWINDGLMAIFFLMIGLELKREIVNGELSELRNALLPIVEALGGIGVPALPPNCDLDRFAGRGPCRPGMASFCRRQ</sequence>
<feature type="transmembrane region" description="Helical" evidence="6">
    <location>
        <begin position="21"/>
        <end position="44"/>
    </location>
</feature>
<comment type="subcellular location">
    <subcellularLocation>
        <location evidence="1">Cell inner membrane</location>
        <topology evidence="1">Multi-pass membrane protein</topology>
    </subcellularLocation>
</comment>
<dbReference type="Gene3D" id="1.20.1530.10">
    <property type="entry name" value="Na+/H+ antiporter like domain"/>
    <property type="match status" value="1"/>
</dbReference>
<dbReference type="GO" id="GO:0005886">
    <property type="term" value="C:plasma membrane"/>
    <property type="evidence" value="ECO:0007669"/>
    <property type="project" value="UniProtKB-SubCell"/>
</dbReference>
<protein>
    <submittedName>
        <fullName evidence="7">Na+/H+ antiporter NhaA</fullName>
    </submittedName>
</protein>
<evidence type="ECO:0000256" key="1">
    <source>
        <dbReference type="ARBA" id="ARBA00004429"/>
    </source>
</evidence>
<dbReference type="GO" id="GO:0006885">
    <property type="term" value="P:regulation of pH"/>
    <property type="evidence" value="ECO:0007669"/>
    <property type="project" value="InterPro"/>
</dbReference>
<dbReference type="InterPro" id="IPR004670">
    <property type="entry name" value="NhaA"/>
</dbReference>
<evidence type="ECO:0000313" key="8">
    <source>
        <dbReference type="Proteomes" id="UP000502415"/>
    </source>
</evidence>
<keyword evidence="2" id="KW-1003">Cell membrane</keyword>
<dbReference type="PANTHER" id="PTHR30341:SF0">
    <property type="entry name" value="NA(+)_H(+) ANTIPORTER NHAA"/>
    <property type="match status" value="1"/>
</dbReference>
<organism evidence="7 8">
    <name type="scientific">Massilia forsythiae</name>
    <dbReference type="NCBI Taxonomy" id="2728020"/>
    <lineage>
        <taxon>Bacteria</taxon>
        <taxon>Pseudomonadati</taxon>
        <taxon>Pseudomonadota</taxon>
        <taxon>Betaproteobacteria</taxon>
        <taxon>Burkholderiales</taxon>
        <taxon>Oxalobacteraceae</taxon>
        <taxon>Telluria group</taxon>
        <taxon>Massilia</taxon>
    </lineage>
</organism>
<gene>
    <name evidence="7" type="ORF">HH212_22600</name>
</gene>
<dbReference type="GO" id="GO:0015385">
    <property type="term" value="F:sodium:proton antiporter activity"/>
    <property type="evidence" value="ECO:0007669"/>
    <property type="project" value="TreeGrafter"/>
</dbReference>
<evidence type="ECO:0000256" key="4">
    <source>
        <dbReference type="ARBA" id="ARBA00022989"/>
    </source>
</evidence>
<dbReference type="KEGG" id="mfy:HH212_22600"/>
<evidence type="ECO:0000256" key="2">
    <source>
        <dbReference type="ARBA" id="ARBA00022475"/>
    </source>
</evidence>
<evidence type="ECO:0000256" key="3">
    <source>
        <dbReference type="ARBA" id="ARBA00022692"/>
    </source>
</evidence>
<dbReference type="AlphaFoldDB" id="A0A7Z2W280"/>